<reference evidence="15" key="1">
    <citation type="submission" date="2020-11" db="EMBL/GenBank/DDBJ databases">
        <title>Kefir isolates.</title>
        <authorList>
            <person name="Marcisauskas S."/>
            <person name="Kim Y."/>
            <person name="Blasche S."/>
        </authorList>
    </citation>
    <scope>NUCLEOTIDE SEQUENCE</scope>
    <source>
        <strain evidence="15">Olga-1</strain>
    </source>
</reference>
<keyword evidence="12" id="KW-0539">Nucleus</keyword>
<evidence type="ECO:0000256" key="6">
    <source>
        <dbReference type="ARBA" id="ARBA00022454"/>
    </source>
</evidence>
<dbReference type="GO" id="GO:0005634">
    <property type="term" value="C:nucleus"/>
    <property type="evidence" value="ECO:0007669"/>
    <property type="project" value="UniProtKB-SubCell"/>
</dbReference>
<feature type="region of interest" description="Disordered" evidence="14">
    <location>
        <begin position="87"/>
        <end position="114"/>
    </location>
</feature>
<dbReference type="Proteomes" id="UP000697127">
    <property type="component" value="Unassembled WGS sequence"/>
</dbReference>
<evidence type="ECO:0000256" key="10">
    <source>
        <dbReference type="ARBA" id="ARBA00023159"/>
    </source>
</evidence>
<dbReference type="EMBL" id="PUHW01000112">
    <property type="protein sequence ID" value="KAG0688943.1"/>
    <property type="molecule type" value="Genomic_DNA"/>
</dbReference>
<name>A0A9P6WNH6_9ASCO</name>
<dbReference type="InterPro" id="IPR014849">
    <property type="entry name" value="EKC/KEOPS_Gon7"/>
</dbReference>
<comment type="function">
    <text evidence="13">Component of the EKC/KEOPS complex that is required for the formation of a threonylcarbamoyl group on adenosine at position 37 (t(6)A37) in tRNAs that read codons beginning with adenine. The complex is probably involved in the transfer of the threonylcarbamoyl moiety of threonylcarbamoyl-AMP (TC-AMP) to the N6 group of A37. GON7 likely plays a supporting role to the catalytic subunit KAE1 in the complex. The EKC/KEOPS complex also promotes both telomere uncapping and telomere elongation. The complex is required for efficient recruitment of transcriptional coactivators.</text>
</comment>
<feature type="compositionally biased region" description="Polar residues" evidence="14">
    <location>
        <begin position="31"/>
        <end position="48"/>
    </location>
</feature>
<evidence type="ECO:0000256" key="12">
    <source>
        <dbReference type="ARBA" id="ARBA00023242"/>
    </source>
</evidence>
<evidence type="ECO:0000256" key="4">
    <source>
        <dbReference type="ARBA" id="ARBA00011534"/>
    </source>
</evidence>
<gene>
    <name evidence="15" type="primary">GON7</name>
    <name evidence="15" type="ORF">C6P40_000343</name>
</gene>
<keyword evidence="9" id="KW-0805">Transcription regulation</keyword>
<comment type="subunit">
    <text evidence="4">Component of the EKC/KEOPS complex composed of at least BUD32, CGI121, GON7, KAE1 and PCC1; the whole complex dimerizes.</text>
</comment>
<organism evidence="15 16">
    <name type="scientific">Pichia californica</name>
    <dbReference type="NCBI Taxonomy" id="460514"/>
    <lineage>
        <taxon>Eukaryota</taxon>
        <taxon>Fungi</taxon>
        <taxon>Dikarya</taxon>
        <taxon>Ascomycota</taxon>
        <taxon>Saccharomycotina</taxon>
        <taxon>Pichiomycetes</taxon>
        <taxon>Pichiales</taxon>
        <taxon>Pichiaceae</taxon>
        <taxon>Pichia</taxon>
    </lineage>
</organism>
<proteinExistence type="inferred from homology"/>
<keyword evidence="15" id="KW-0238">DNA-binding</keyword>
<evidence type="ECO:0000256" key="8">
    <source>
        <dbReference type="ARBA" id="ARBA00022895"/>
    </source>
</evidence>
<protein>
    <recommendedName>
        <fullName evidence="5">EKC/KEOPS complex subunit GON7</fullName>
    </recommendedName>
</protein>
<evidence type="ECO:0000313" key="15">
    <source>
        <dbReference type="EMBL" id="KAG0688943.1"/>
    </source>
</evidence>
<evidence type="ECO:0000256" key="3">
    <source>
        <dbReference type="ARBA" id="ARBA00008529"/>
    </source>
</evidence>
<evidence type="ECO:0000256" key="9">
    <source>
        <dbReference type="ARBA" id="ARBA00023015"/>
    </source>
</evidence>
<keyword evidence="11" id="KW-0804">Transcription</keyword>
<dbReference type="Pfam" id="PF08738">
    <property type="entry name" value="Gon7"/>
    <property type="match status" value="1"/>
</dbReference>
<dbReference type="GO" id="GO:0003677">
    <property type="term" value="F:DNA binding"/>
    <property type="evidence" value="ECO:0007669"/>
    <property type="project" value="UniProtKB-KW"/>
</dbReference>
<sequence>MDQLPSAVYTSPETTKKFSLENVQKKDLSADGTTTGPSPYLIESTNGQYLDKDKPAPLDMNSDMGILRGYVTKLQDDINVYLTQKIKASGSEIDLPEEDDDDSNDNDQDDQQNE</sequence>
<accession>A0A9P6WNH6</accession>
<comment type="similarity">
    <text evidence="3">Belongs to the GON7 family.</text>
</comment>
<keyword evidence="16" id="KW-1185">Reference proteome</keyword>
<evidence type="ECO:0000256" key="2">
    <source>
        <dbReference type="ARBA" id="ARBA00004574"/>
    </source>
</evidence>
<evidence type="ECO:0000256" key="5">
    <source>
        <dbReference type="ARBA" id="ARBA00019746"/>
    </source>
</evidence>
<dbReference type="GO" id="GO:0000781">
    <property type="term" value="C:chromosome, telomeric region"/>
    <property type="evidence" value="ECO:0007669"/>
    <property type="project" value="UniProtKB-SubCell"/>
</dbReference>
<dbReference type="OrthoDB" id="2288868at2759"/>
<evidence type="ECO:0000313" key="16">
    <source>
        <dbReference type="Proteomes" id="UP000697127"/>
    </source>
</evidence>
<keyword evidence="7" id="KW-0819">tRNA processing</keyword>
<feature type="region of interest" description="Disordered" evidence="14">
    <location>
        <begin position="20"/>
        <end position="56"/>
    </location>
</feature>
<dbReference type="GO" id="GO:0008033">
    <property type="term" value="P:tRNA processing"/>
    <property type="evidence" value="ECO:0007669"/>
    <property type="project" value="UniProtKB-KW"/>
</dbReference>
<comment type="subcellular location">
    <subcellularLocation>
        <location evidence="2">Chromosome</location>
        <location evidence="2">Telomere</location>
    </subcellularLocation>
    <subcellularLocation>
        <location evidence="1">Nucleus</location>
    </subcellularLocation>
</comment>
<evidence type="ECO:0000256" key="11">
    <source>
        <dbReference type="ARBA" id="ARBA00023163"/>
    </source>
</evidence>
<keyword evidence="6" id="KW-0158">Chromosome</keyword>
<dbReference type="AlphaFoldDB" id="A0A9P6WNH6"/>
<evidence type="ECO:0000256" key="13">
    <source>
        <dbReference type="ARBA" id="ARBA00025393"/>
    </source>
</evidence>
<keyword evidence="10" id="KW-0010">Activator</keyword>
<comment type="caution">
    <text evidence="15">The sequence shown here is derived from an EMBL/GenBank/DDBJ whole genome shotgun (WGS) entry which is preliminary data.</text>
</comment>
<evidence type="ECO:0000256" key="7">
    <source>
        <dbReference type="ARBA" id="ARBA00022694"/>
    </source>
</evidence>
<feature type="compositionally biased region" description="Acidic residues" evidence="14">
    <location>
        <begin position="94"/>
        <end position="114"/>
    </location>
</feature>
<feature type="compositionally biased region" description="Basic and acidic residues" evidence="14">
    <location>
        <begin position="20"/>
        <end position="29"/>
    </location>
</feature>
<evidence type="ECO:0000256" key="1">
    <source>
        <dbReference type="ARBA" id="ARBA00004123"/>
    </source>
</evidence>
<evidence type="ECO:0000256" key="14">
    <source>
        <dbReference type="SAM" id="MobiDB-lite"/>
    </source>
</evidence>
<keyword evidence="8" id="KW-0779">Telomere</keyword>